<proteinExistence type="predicted"/>
<dbReference type="KEGG" id="rba:RB2097"/>
<reference evidence="1 2" key="1">
    <citation type="journal article" date="2003" name="Proc. Natl. Acad. Sci. U.S.A.">
        <title>Complete genome sequence of the marine planctomycete Pirellula sp. strain 1.</title>
        <authorList>
            <person name="Gloeckner F.O."/>
            <person name="Kube M."/>
            <person name="Bauer M."/>
            <person name="Teeling H."/>
            <person name="Lombardot T."/>
            <person name="Ludwig W."/>
            <person name="Gade D."/>
            <person name="Beck A."/>
            <person name="Borzym K."/>
            <person name="Heitmann K."/>
            <person name="Rabus R."/>
            <person name="Schlesner H."/>
            <person name="Amann R."/>
            <person name="Reinhardt R."/>
        </authorList>
    </citation>
    <scope>NUCLEOTIDE SEQUENCE [LARGE SCALE GENOMIC DNA]</scope>
    <source>
        <strain evidence="2">DSM 10527 / NCIMB 13988 / SH1</strain>
    </source>
</reference>
<dbReference type="AlphaFoldDB" id="Q7UWE1"/>
<protein>
    <submittedName>
        <fullName evidence="1">Uncharacterized protein</fullName>
    </submittedName>
</protein>
<gene>
    <name evidence="1" type="ordered locus">RB2097</name>
</gene>
<name>Q7UWE1_RHOBA</name>
<dbReference type="InParanoid" id="Q7UWE1"/>
<dbReference type="Proteomes" id="UP000001025">
    <property type="component" value="Chromosome"/>
</dbReference>
<evidence type="ECO:0000313" key="2">
    <source>
        <dbReference type="Proteomes" id="UP000001025"/>
    </source>
</evidence>
<dbReference type="EMBL" id="BX294136">
    <property type="protein sequence ID" value="CAD72422.1"/>
    <property type="molecule type" value="Genomic_DNA"/>
</dbReference>
<dbReference type="HOGENOM" id="CLU_2919700_0_0_0"/>
<evidence type="ECO:0000313" key="1">
    <source>
        <dbReference type="EMBL" id="CAD72422.1"/>
    </source>
</evidence>
<keyword evidence="2" id="KW-1185">Reference proteome</keyword>
<dbReference type="EnsemblBacteria" id="CAD72422">
    <property type="protein sequence ID" value="CAD72422"/>
    <property type="gene ID" value="RB2097"/>
</dbReference>
<sequence length="61" mass="6525">MGGRQAGTVCVKRPLSILPNSTPINTNWIVPDAPLSNSESCRTQFVVHCGQSSISSMAFMT</sequence>
<organism evidence="1 2">
    <name type="scientific">Rhodopirellula baltica (strain DSM 10527 / NCIMB 13988 / SH1)</name>
    <dbReference type="NCBI Taxonomy" id="243090"/>
    <lineage>
        <taxon>Bacteria</taxon>
        <taxon>Pseudomonadati</taxon>
        <taxon>Planctomycetota</taxon>
        <taxon>Planctomycetia</taxon>
        <taxon>Pirellulales</taxon>
        <taxon>Pirellulaceae</taxon>
        <taxon>Rhodopirellula</taxon>
    </lineage>
</organism>
<accession>Q7UWE1</accession>